<comment type="similarity">
    <text evidence="2">Belongs to the FAD-binding monooxygenase family.</text>
</comment>
<organism evidence="9 10">
    <name type="scientific">Pseudonocardia petroleophila</name>
    <dbReference type="NCBI Taxonomy" id="37331"/>
    <lineage>
        <taxon>Bacteria</taxon>
        <taxon>Bacillati</taxon>
        <taxon>Actinomycetota</taxon>
        <taxon>Actinomycetes</taxon>
        <taxon>Pseudonocardiales</taxon>
        <taxon>Pseudonocardiaceae</taxon>
        <taxon>Pseudonocardia</taxon>
    </lineage>
</organism>
<keyword evidence="5" id="KW-0521">NADP</keyword>
<dbReference type="Gene3D" id="3.50.50.60">
    <property type="entry name" value="FAD/NAD(P)-binding domain"/>
    <property type="match status" value="2"/>
</dbReference>
<dbReference type="RefSeq" id="WP_185717129.1">
    <property type="nucleotide sequence ID" value="NZ_BAAAWI010000001.1"/>
</dbReference>
<keyword evidence="4" id="KW-0274">FAD</keyword>
<keyword evidence="7" id="KW-0503">Monooxygenase</keyword>
<gene>
    <name evidence="9" type="ORF">H6H00_19225</name>
</gene>
<dbReference type="InterPro" id="IPR023753">
    <property type="entry name" value="FAD/NAD-binding_dom"/>
</dbReference>
<evidence type="ECO:0000256" key="5">
    <source>
        <dbReference type="ARBA" id="ARBA00022857"/>
    </source>
</evidence>
<evidence type="ECO:0000259" key="8">
    <source>
        <dbReference type="Pfam" id="PF07992"/>
    </source>
</evidence>
<dbReference type="AlphaFoldDB" id="A0A7G7MC56"/>
<keyword evidence="6" id="KW-0560">Oxidoreductase</keyword>
<accession>A0A7G7MC56</accession>
<keyword evidence="3" id="KW-0285">Flavoprotein</keyword>
<dbReference type="InterPro" id="IPR036188">
    <property type="entry name" value="FAD/NAD-bd_sf"/>
</dbReference>
<evidence type="ECO:0000313" key="10">
    <source>
        <dbReference type="Proteomes" id="UP000515728"/>
    </source>
</evidence>
<sequence>MSQTQSDTDEELDVLVIGAGFAGIYQLDRLRSLGYSVKVYEAGSRIGGIWYWNCYPGARVDSDGPMYQFSREDLWKDWEYSERFPDWREVRRYFDYLDEKLDLSKDIRFDARVTSAEFDEARRQWVVRAGDGSTVRATFLVPCTGFGSKPYVPPIPGLDAFRGECHHTGLWPQSGVDLTGKRVGVIGTGASGVQVVQEAARDAAELTVFQRTPNLAFRMGQQTLTPEQQKEIKEGQAAGYAIRTTTFGGFDYDFLPVSALDVTPEERESTYERLWGMGGFTFWLGTFQDVLFDTSANDTAYEFWRKKVWERIDDPAVAEQLAPVVPIHPLGVKRPSLEQNYYEAYNQDNVTLVDLRESPIEEVTATGVRTAAGEVELDVLVLATGFDSVTGGLTAMDIRGTGGITMREKWADGVSAYLGVATAGFPNLLFLYGPQSPSGFCNGPTCAEIQGELVVRMIDDLLRSGRTRVEAEVDAENAWREHVAELVVPSLFDRADSWYMGANIPGKVRQMLNYPGGLPTYLTKWEESAAKDYAGFTIT</sequence>
<proteinExistence type="inferred from homology"/>
<evidence type="ECO:0000256" key="4">
    <source>
        <dbReference type="ARBA" id="ARBA00022827"/>
    </source>
</evidence>
<name>A0A7G7MC56_9PSEU</name>
<dbReference type="EMBL" id="CP060131">
    <property type="protein sequence ID" value="QNG50367.1"/>
    <property type="molecule type" value="Genomic_DNA"/>
</dbReference>
<protein>
    <submittedName>
        <fullName evidence="9">NAD(P)/FAD-dependent oxidoreductase</fullName>
    </submittedName>
</protein>
<dbReference type="KEGG" id="ppel:H6H00_19225"/>
<dbReference type="PANTHER" id="PTHR43098:SF3">
    <property type="entry name" value="L-ORNITHINE N(5)-MONOOXYGENASE-RELATED"/>
    <property type="match status" value="1"/>
</dbReference>
<evidence type="ECO:0000256" key="3">
    <source>
        <dbReference type="ARBA" id="ARBA00022630"/>
    </source>
</evidence>
<evidence type="ECO:0000313" key="9">
    <source>
        <dbReference type="EMBL" id="QNG50367.1"/>
    </source>
</evidence>
<evidence type="ECO:0000256" key="1">
    <source>
        <dbReference type="ARBA" id="ARBA00001974"/>
    </source>
</evidence>
<evidence type="ECO:0000256" key="2">
    <source>
        <dbReference type="ARBA" id="ARBA00010139"/>
    </source>
</evidence>
<dbReference type="GO" id="GO:0016709">
    <property type="term" value="F:oxidoreductase activity, acting on paired donors, with incorporation or reduction of molecular oxygen, NAD(P)H as one donor, and incorporation of one atom of oxygen"/>
    <property type="evidence" value="ECO:0007669"/>
    <property type="project" value="UniProtKB-ARBA"/>
</dbReference>
<feature type="domain" description="FAD/NAD(P)-binding" evidence="8">
    <location>
        <begin position="13"/>
        <end position="233"/>
    </location>
</feature>
<keyword evidence="10" id="KW-1185">Reference proteome</keyword>
<evidence type="ECO:0000256" key="6">
    <source>
        <dbReference type="ARBA" id="ARBA00023002"/>
    </source>
</evidence>
<dbReference type="SUPFAM" id="SSF51905">
    <property type="entry name" value="FAD/NAD(P)-binding domain"/>
    <property type="match status" value="2"/>
</dbReference>
<dbReference type="PANTHER" id="PTHR43098">
    <property type="entry name" value="L-ORNITHINE N(5)-MONOOXYGENASE-RELATED"/>
    <property type="match status" value="1"/>
</dbReference>
<reference evidence="9 10" key="1">
    <citation type="submission" date="2020-08" db="EMBL/GenBank/DDBJ databases">
        <authorList>
            <person name="Mo P."/>
        </authorList>
    </citation>
    <scope>NUCLEOTIDE SEQUENCE [LARGE SCALE GENOMIC DNA]</scope>
    <source>
        <strain evidence="9 10">CGMCC 4.1532</strain>
    </source>
</reference>
<evidence type="ECO:0000256" key="7">
    <source>
        <dbReference type="ARBA" id="ARBA00023033"/>
    </source>
</evidence>
<dbReference type="Proteomes" id="UP000515728">
    <property type="component" value="Chromosome"/>
</dbReference>
<dbReference type="Pfam" id="PF07992">
    <property type="entry name" value="Pyr_redox_2"/>
    <property type="match status" value="1"/>
</dbReference>
<dbReference type="InterPro" id="IPR050775">
    <property type="entry name" value="FAD-binding_Monooxygenases"/>
</dbReference>
<comment type="cofactor">
    <cofactor evidence="1">
        <name>FAD</name>
        <dbReference type="ChEBI" id="CHEBI:57692"/>
    </cofactor>
</comment>